<organism evidence="1 2">
    <name type="scientific">Bradyrhizobium pachyrhizi</name>
    <dbReference type="NCBI Taxonomy" id="280333"/>
    <lineage>
        <taxon>Bacteria</taxon>
        <taxon>Pseudomonadati</taxon>
        <taxon>Pseudomonadota</taxon>
        <taxon>Alphaproteobacteria</taxon>
        <taxon>Hyphomicrobiales</taxon>
        <taxon>Nitrobacteraceae</taxon>
        <taxon>Bradyrhizobium</taxon>
    </lineage>
</organism>
<gene>
    <name evidence="1" type="ORF">GPL21_33280</name>
</gene>
<sequence length="85" mass="9012">MVDLAVLAKREVDLAGEDDAAYDYAIAKLETTPATTAAGVKAKFDLLWSRVEALLEDAGQTDLSVFADLAKGIDTGLTLLQREAA</sequence>
<dbReference type="EMBL" id="WQNF01000036">
    <property type="protein sequence ID" value="MVT69961.1"/>
    <property type="molecule type" value="Genomic_DNA"/>
</dbReference>
<reference evidence="1 2" key="1">
    <citation type="submission" date="2019-12" db="EMBL/GenBank/DDBJ databases">
        <title>Draft genome sequences Bradyrhizobium cajani AMBPC1010, Bradyrhizobium pachyrhizi AMBPC1040 and Bradyrhizobium yuanmingense ALSPC3051, three plant growth promoting strains isolated from nodules of Cajanus cajan L. in Dominican Republic.</title>
        <authorList>
            <person name="Flores-Felix J.D."/>
            <person name="Araujo J."/>
            <person name="Diaz-Alcantara C."/>
            <person name="Gonzalez-Andres F."/>
            <person name="Velazquez E."/>
        </authorList>
    </citation>
    <scope>NUCLEOTIDE SEQUENCE [LARGE SCALE GENOMIC DNA]</scope>
    <source>
        <strain evidence="1 2">1040</strain>
    </source>
</reference>
<keyword evidence="2" id="KW-1185">Reference proteome</keyword>
<name>A0A844T4H7_9BRAD</name>
<dbReference type="Proteomes" id="UP000436468">
    <property type="component" value="Unassembled WGS sequence"/>
</dbReference>
<protein>
    <recommendedName>
        <fullName evidence="3">Histidine kinase</fullName>
    </recommendedName>
</protein>
<evidence type="ECO:0000313" key="2">
    <source>
        <dbReference type="Proteomes" id="UP000436468"/>
    </source>
</evidence>
<proteinExistence type="predicted"/>
<dbReference type="AlphaFoldDB" id="A0A844T4H7"/>
<comment type="caution">
    <text evidence="1">The sequence shown here is derived from an EMBL/GenBank/DDBJ whole genome shotgun (WGS) entry which is preliminary data.</text>
</comment>
<evidence type="ECO:0008006" key="3">
    <source>
        <dbReference type="Google" id="ProtNLM"/>
    </source>
</evidence>
<evidence type="ECO:0000313" key="1">
    <source>
        <dbReference type="EMBL" id="MVT69961.1"/>
    </source>
</evidence>
<accession>A0A844T4H7</accession>